<evidence type="ECO:0000313" key="1">
    <source>
        <dbReference type="EMBL" id="AEW94073.1"/>
    </source>
</evidence>
<evidence type="ECO:0000313" key="2">
    <source>
        <dbReference type="Proteomes" id="UP000007842"/>
    </source>
</evidence>
<dbReference type="Proteomes" id="UP000007842">
    <property type="component" value="Chromosome"/>
</dbReference>
<dbReference type="KEGG" id="scy:SCATT_17020"/>
<gene>
    <name evidence="1" type="ordered locus">SCATT_17020</name>
</gene>
<dbReference type="HOGENOM" id="CLU_2384794_0_0_11"/>
<name>G8WP40_STREN</name>
<dbReference type="STRING" id="1003195.SCATT_17020"/>
<reference evidence="2" key="1">
    <citation type="submission" date="2011-12" db="EMBL/GenBank/DDBJ databases">
        <title>Complete genome sequence of Streptomyces cattleya strain DSM 46488.</title>
        <authorList>
            <person name="Ou H.-Y."/>
            <person name="Li P."/>
            <person name="Zhao C."/>
            <person name="O'Hagan D."/>
            <person name="Deng Z."/>
        </authorList>
    </citation>
    <scope>NUCLEOTIDE SEQUENCE [LARGE SCALE GENOMIC DNA]</scope>
    <source>
        <strain evidence="2">ATCC 35852 / DSM 46488 / JCM 4925 / NBRC 14057 / NRRL 8057</strain>
    </source>
</reference>
<accession>G8WP40</accession>
<organism evidence="1 2">
    <name type="scientific">Streptantibioticus cattleyicolor (strain ATCC 35852 / DSM 46488 / JCM 4925 / NBRC 14057 / NRRL 8057)</name>
    <name type="common">Streptomyces cattleya</name>
    <dbReference type="NCBI Taxonomy" id="1003195"/>
    <lineage>
        <taxon>Bacteria</taxon>
        <taxon>Bacillati</taxon>
        <taxon>Actinomycetota</taxon>
        <taxon>Actinomycetes</taxon>
        <taxon>Kitasatosporales</taxon>
        <taxon>Streptomycetaceae</taxon>
        <taxon>Streptantibioticus</taxon>
    </lineage>
</organism>
<sequence>MSRKYPKRIKRKLATAEADRQFMRKLVEAHEEWEKERQAWFRQIPSYDPVDGDQPCIDAEMGDYEHIEEIYVLDAQEMLVNFASEARKLLEEGK</sequence>
<protein>
    <submittedName>
        <fullName evidence="1">Uncharacterized protein</fullName>
    </submittedName>
</protein>
<dbReference type="AlphaFoldDB" id="G8WP40"/>
<dbReference type="eggNOG" id="ENOG50324W2">
    <property type="taxonomic scope" value="Bacteria"/>
</dbReference>
<dbReference type="PATRIC" id="fig|1003195.29.peg.1707"/>
<dbReference type="EMBL" id="CP003219">
    <property type="protein sequence ID" value="AEW94073.1"/>
    <property type="molecule type" value="Genomic_DNA"/>
</dbReference>
<keyword evidence="2" id="KW-1185">Reference proteome</keyword>
<proteinExistence type="predicted"/>